<dbReference type="STRING" id="2004952.A0A2C5YZ16"/>
<dbReference type="OrthoDB" id="3838338at2759"/>
<dbReference type="PANTHER" id="PTHR22938">
    <property type="entry name" value="ZINC FINGER PROTEIN 598"/>
    <property type="match status" value="1"/>
</dbReference>
<dbReference type="InterPro" id="IPR036885">
    <property type="entry name" value="SWIB_MDM2_dom_sf"/>
</dbReference>
<dbReference type="GO" id="GO:0061630">
    <property type="term" value="F:ubiquitin protein ligase activity"/>
    <property type="evidence" value="ECO:0007669"/>
    <property type="project" value="InterPro"/>
</dbReference>
<name>A0A2C5YZ16_9HYPO</name>
<sequence>MSTPLSSEELERFTAIIDDILANADLETISRKKIRQGLQAALGGRDLSDQKDAIKNLIEARFDAVSGADATTVDPSPDVDADADGARSKRPATNGASETEPSASPEPAKKKTKRSASSEDADARLAAQLQAQENSLARARSTRGGGDRAKVTKKRKAPKKKSAKKVGDDDDSEVDGSGDSGVPKRKAGGGFQKPFLLSPMLSDICGETQLSRPQVVKKLWEHIKANELQDPKDKRQIRCDEKMLAVFKQAKVDMFRMNKEIGNHLYPPSSRDAATAREDGAAAAVEDRVPGRGEHRGDEAARERKLLLRLGRWRRRLLERSLCRRTPAPFVIFTDDAEKRFEDYSDADITTTDTNVGIKYSNEDIVGDTVLLLRYNCPDASCDFAGLGWPDLHRHVKAAHGKRMCDLCTRNKKVFTHEHELFDDAHVDKHMRRGDDRPNQTGFKGHPLCEFCAERFYDDDRLYEHCRTKHERCFICDRSDPQKPHYYRDYDALEKHFRRDHFPCLNRECLDNKFVVFESRLDLQAHAISAHPGESAGRDARLVDMSSFDIRQSYQQERRPASGRGGNGAGQRDDGGRGGNRGRGGARGGRGRDPNAGPEPAPVLSSSISSAQPLRRDELAFQRQMAIHSAQSVSNRTFGGQLTGSTGRGTSSTTAPAASSRTSSRPAAAASNNNNVTSPEQQQPPATEPASMTPEVRARLVRHNAVIERAANMVANDASKLTSFRNHISSYRQGTLTAPQLLDAFFTLFADVSSNALGTLVREVADLFDERVKADGLRAAWQNWRAINEDYPITAPTADAFPALPAAPKPATTIFGRGSSGRGVRREFGRVPNETGFQWGASSSAAAGGGGAGAVGGEMEEVC</sequence>
<dbReference type="SMART" id="SM00151">
    <property type="entry name" value="SWIB"/>
    <property type="match status" value="1"/>
</dbReference>
<accession>A0A2C5YZ16</accession>
<feature type="compositionally biased region" description="Gly residues" evidence="1">
    <location>
        <begin position="847"/>
        <end position="856"/>
    </location>
</feature>
<keyword evidence="5" id="KW-1185">Reference proteome</keyword>
<evidence type="ECO:0000256" key="1">
    <source>
        <dbReference type="SAM" id="MobiDB-lite"/>
    </source>
</evidence>
<comment type="caution">
    <text evidence="4">The sequence shown here is derived from an EMBL/GenBank/DDBJ whole genome shotgun (WGS) entry which is preliminary data.</text>
</comment>
<feature type="domain" description="DM2" evidence="2">
    <location>
        <begin position="190"/>
        <end position="267"/>
    </location>
</feature>
<feature type="compositionally biased region" description="Basic and acidic residues" evidence="1">
    <location>
        <begin position="274"/>
        <end position="300"/>
    </location>
</feature>
<dbReference type="Pfam" id="PF23230">
    <property type="entry name" value="zf-C2H2_13"/>
    <property type="match status" value="1"/>
</dbReference>
<dbReference type="GO" id="GO:0072344">
    <property type="term" value="P:rescue of stalled ribosome"/>
    <property type="evidence" value="ECO:0007669"/>
    <property type="project" value="InterPro"/>
</dbReference>
<dbReference type="AlphaFoldDB" id="A0A2C5YZ16"/>
<feature type="region of interest" description="Disordered" evidence="1">
    <location>
        <begin position="266"/>
        <end position="300"/>
    </location>
</feature>
<dbReference type="InterPro" id="IPR057634">
    <property type="entry name" value="PAH_ZNF598/HEL2"/>
</dbReference>
<dbReference type="InterPro" id="IPR044288">
    <property type="entry name" value="ZNF598/HEL2"/>
</dbReference>
<protein>
    <submittedName>
        <fullName evidence="4">Uncharacterized protein</fullName>
    </submittedName>
</protein>
<dbReference type="EMBL" id="NJES01000406">
    <property type="protein sequence ID" value="PHH72612.1"/>
    <property type="molecule type" value="Genomic_DNA"/>
</dbReference>
<feature type="compositionally biased region" description="Gly residues" evidence="1">
    <location>
        <begin position="577"/>
        <end position="588"/>
    </location>
</feature>
<dbReference type="Gene3D" id="1.10.245.10">
    <property type="entry name" value="SWIB/MDM2 domain"/>
    <property type="match status" value="1"/>
</dbReference>
<dbReference type="Gene3D" id="1.10.10.60">
    <property type="entry name" value="Homeodomain-like"/>
    <property type="match status" value="1"/>
</dbReference>
<feature type="region of interest" description="Disordered" evidence="1">
    <location>
        <begin position="554"/>
        <end position="611"/>
    </location>
</feature>
<reference evidence="4 5" key="1">
    <citation type="submission" date="2017-06" db="EMBL/GenBank/DDBJ databases">
        <title>Ant-infecting Ophiocordyceps genomes reveal a high diversity of potential behavioral manipulation genes and a possible major role for enterotoxins.</title>
        <authorList>
            <person name="De Bekker C."/>
            <person name="Evans H.C."/>
            <person name="Brachmann A."/>
            <person name="Hughes D.P."/>
        </authorList>
    </citation>
    <scope>NUCLEOTIDE SEQUENCE [LARGE SCALE GENOMIC DNA]</scope>
    <source>
        <strain evidence="4 5">Map16</strain>
    </source>
</reference>
<dbReference type="InterPro" id="IPR014876">
    <property type="entry name" value="DEK_C"/>
</dbReference>
<dbReference type="Pfam" id="PF02201">
    <property type="entry name" value="SWIB"/>
    <property type="match status" value="1"/>
</dbReference>
<dbReference type="InterPro" id="IPR013087">
    <property type="entry name" value="Znf_C2H2_type"/>
</dbReference>
<evidence type="ECO:0000313" key="5">
    <source>
        <dbReference type="Proteomes" id="UP000226431"/>
    </source>
</evidence>
<feature type="compositionally biased region" description="Basic residues" evidence="1">
    <location>
        <begin position="151"/>
        <end position="164"/>
    </location>
</feature>
<feature type="region of interest" description="Disordered" evidence="1">
    <location>
        <begin position="839"/>
        <end position="863"/>
    </location>
</feature>
<evidence type="ECO:0000259" key="2">
    <source>
        <dbReference type="PROSITE" id="PS51925"/>
    </source>
</evidence>
<dbReference type="PROSITE" id="PS51925">
    <property type="entry name" value="SWIB_MDM2"/>
    <property type="match status" value="1"/>
</dbReference>
<dbReference type="InterPro" id="IPR056437">
    <property type="entry name" value="Znf-C2H2_ZNF598/HEL2"/>
</dbReference>
<dbReference type="InterPro" id="IPR019835">
    <property type="entry name" value="SWIB_domain"/>
</dbReference>
<dbReference type="GO" id="GO:0016567">
    <property type="term" value="P:protein ubiquitination"/>
    <property type="evidence" value="ECO:0007669"/>
    <property type="project" value="TreeGrafter"/>
</dbReference>
<organism evidence="4 5">
    <name type="scientific">Ophiocordyceps camponoti-rufipedis</name>
    <dbReference type="NCBI Taxonomy" id="2004952"/>
    <lineage>
        <taxon>Eukaryota</taxon>
        <taxon>Fungi</taxon>
        <taxon>Dikarya</taxon>
        <taxon>Ascomycota</taxon>
        <taxon>Pezizomycotina</taxon>
        <taxon>Sordariomycetes</taxon>
        <taxon>Hypocreomycetidae</taxon>
        <taxon>Hypocreales</taxon>
        <taxon>Ophiocordycipitaceae</taxon>
        <taxon>Ophiocordyceps</taxon>
    </lineage>
</organism>
<dbReference type="PANTHER" id="PTHR22938:SF0">
    <property type="entry name" value="E3 UBIQUITIN-PROTEIN LIGASE ZNF598"/>
    <property type="match status" value="1"/>
</dbReference>
<gene>
    <name evidence="4" type="ORF">CDD80_4410</name>
</gene>
<feature type="region of interest" description="Disordered" evidence="1">
    <location>
        <begin position="632"/>
        <end position="694"/>
    </location>
</feature>
<dbReference type="Proteomes" id="UP000226431">
    <property type="component" value="Unassembled WGS sequence"/>
</dbReference>
<proteinExistence type="predicted"/>
<feature type="region of interest" description="Disordered" evidence="1">
    <location>
        <begin position="65"/>
        <end position="191"/>
    </location>
</feature>
<dbReference type="Pfam" id="PF23202">
    <property type="entry name" value="PAH_ZNF598"/>
    <property type="match status" value="1"/>
</dbReference>
<dbReference type="CDD" id="cd10567">
    <property type="entry name" value="SWIB-MDM2_like"/>
    <property type="match status" value="1"/>
</dbReference>
<dbReference type="SUPFAM" id="SSF47592">
    <property type="entry name" value="SWIB/MDM2 domain"/>
    <property type="match status" value="1"/>
</dbReference>
<feature type="domain" description="DEK-C" evidence="3">
    <location>
        <begin position="7"/>
        <end position="63"/>
    </location>
</feature>
<dbReference type="GO" id="GO:0043022">
    <property type="term" value="F:ribosome binding"/>
    <property type="evidence" value="ECO:0007669"/>
    <property type="project" value="TreeGrafter"/>
</dbReference>
<feature type="compositionally biased region" description="Low complexity" evidence="1">
    <location>
        <begin position="643"/>
        <end position="691"/>
    </location>
</feature>
<dbReference type="InterPro" id="IPR003121">
    <property type="entry name" value="SWIB_MDM2_domain"/>
</dbReference>
<dbReference type="SMART" id="SM00355">
    <property type="entry name" value="ZnF_C2H2"/>
    <property type="match status" value="4"/>
</dbReference>
<dbReference type="SUPFAM" id="SSF109715">
    <property type="entry name" value="DEK C-terminal domain"/>
    <property type="match status" value="1"/>
</dbReference>
<evidence type="ECO:0000259" key="3">
    <source>
        <dbReference type="PROSITE" id="PS51998"/>
    </source>
</evidence>
<dbReference type="PROSITE" id="PS51998">
    <property type="entry name" value="DEK_C"/>
    <property type="match status" value="1"/>
</dbReference>
<dbReference type="PROSITE" id="PS00028">
    <property type="entry name" value="ZINC_FINGER_C2H2_1"/>
    <property type="match status" value="1"/>
</dbReference>
<evidence type="ECO:0000313" key="4">
    <source>
        <dbReference type="EMBL" id="PHH72612.1"/>
    </source>
</evidence>
<dbReference type="Pfam" id="PF08766">
    <property type="entry name" value="DEK_C"/>
    <property type="match status" value="1"/>
</dbReference>